<dbReference type="PANTHER" id="PTHR22916">
    <property type="entry name" value="GLYCOSYLTRANSFERASE"/>
    <property type="match status" value="1"/>
</dbReference>
<comment type="caution">
    <text evidence="2">The sequence shown here is derived from an EMBL/GenBank/DDBJ whole genome shotgun (WGS) entry which is preliminary data.</text>
</comment>
<dbReference type="GO" id="GO:0016758">
    <property type="term" value="F:hexosyltransferase activity"/>
    <property type="evidence" value="ECO:0007669"/>
    <property type="project" value="UniProtKB-ARBA"/>
</dbReference>
<sequence>MSVRLSVILVVYNMCREAPRSVQSCLAPYQRDMNNDDYEVIVVENGSSEALDGAAIEALGPNVRYIYLEDAPPSPARAINMAAQAARGEVLAVMIDGAHMLSPGVLRFGLRCFDSFANPVVVTLPFFLGPGPQMETVANGYDEVAEDALLEQINWPQDGYRLFEISTPYRIEPNGYRPPLLWLVRQFESNCLFMRRDAFHQVGGCDERFDLPGGGILLPDLYRQLGRLEDSSLVQLMGEASFHQVHGGTSTNVTVAEQKQKWQSYLRQYEAVRGEPYAVCKKPLHYFGHMPNEHARQLMITG</sequence>
<dbReference type="Proteomes" id="UP000323708">
    <property type="component" value="Unassembled WGS sequence"/>
</dbReference>
<evidence type="ECO:0000259" key="1">
    <source>
        <dbReference type="Pfam" id="PF00535"/>
    </source>
</evidence>
<evidence type="ECO:0000313" key="3">
    <source>
        <dbReference type="Proteomes" id="UP000323708"/>
    </source>
</evidence>
<dbReference type="EMBL" id="VTUX01000006">
    <property type="protein sequence ID" value="KAA1190068.1"/>
    <property type="molecule type" value="Genomic_DNA"/>
</dbReference>
<dbReference type="InterPro" id="IPR001173">
    <property type="entry name" value="Glyco_trans_2-like"/>
</dbReference>
<gene>
    <name evidence="2" type="ORF">F0M18_13455</name>
</gene>
<dbReference type="AlphaFoldDB" id="A0A5B0WUC4"/>
<dbReference type="InterPro" id="IPR029044">
    <property type="entry name" value="Nucleotide-diphossugar_trans"/>
</dbReference>
<feature type="domain" description="Glycosyltransferase 2-like" evidence="1">
    <location>
        <begin position="6"/>
        <end position="94"/>
    </location>
</feature>
<protein>
    <submittedName>
        <fullName evidence="2">Glycosyltransferase family 2 protein</fullName>
    </submittedName>
</protein>
<accession>A0A5B0WUC4</accession>
<dbReference type="PANTHER" id="PTHR22916:SF3">
    <property type="entry name" value="UDP-GLCNAC:BETAGAL BETA-1,3-N-ACETYLGLUCOSAMINYLTRANSFERASE-LIKE PROTEIN 1"/>
    <property type="match status" value="1"/>
</dbReference>
<keyword evidence="2" id="KW-0808">Transferase</keyword>
<reference evidence="2 3" key="1">
    <citation type="submission" date="2019-09" db="EMBL/GenBank/DDBJ databases">
        <authorList>
            <person name="Chen X.-Y."/>
        </authorList>
    </citation>
    <scope>NUCLEOTIDE SEQUENCE [LARGE SCALE GENOMIC DNA]</scope>
    <source>
        <strain evidence="2 3">NY5</strain>
    </source>
</reference>
<keyword evidence="3" id="KW-1185">Reference proteome</keyword>
<dbReference type="Gene3D" id="3.90.550.10">
    <property type="entry name" value="Spore Coat Polysaccharide Biosynthesis Protein SpsA, Chain A"/>
    <property type="match status" value="1"/>
</dbReference>
<organism evidence="2 3">
    <name type="scientific">Pseudohalioglobus sediminis</name>
    <dbReference type="NCBI Taxonomy" id="2606449"/>
    <lineage>
        <taxon>Bacteria</taxon>
        <taxon>Pseudomonadati</taxon>
        <taxon>Pseudomonadota</taxon>
        <taxon>Gammaproteobacteria</taxon>
        <taxon>Cellvibrionales</taxon>
        <taxon>Halieaceae</taxon>
        <taxon>Pseudohalioglobus</taxon>
    </lineage>
</organism>
<proteinExistence type="predicted"/>
<name>A0A5B0WUC4_9GAMM</name>
<evidence type="ECO:0000313" key="2">
    <source>
        <dbReference type="EMBL" id="KAA1190068.1"/>
    </source>
</evidence>
<dbReference type="SUPFAM" id="SSF53448">
    <property type="entry name" value="Nucleotide-diphospho-sugar transferases"/>
    <property type="match status" value="1"/>
</dbReference>
<dbReference type="RefSeq" id="WP_149611967.1">
    <property type="nucleotide sequence ID" value="NZ_VTUX01000006.1"/>
</dbReference>
<dbReference type="CDD" id="cd00761">
    <property type="entry name" value="Glyco_tranf_GTA_type"/>
    <property type="match status" value="1"/>
</dbReference>
<dbReference type="Pfam" id="PF00535">
    <property type="entry name" value="Glycos_transf_2"/>
    <property type="match status" value="1"/>
</dbReference>